<dbReference type="OrthoDB" id="2991081at2"/>
<reference evidence="1 2" key="1">
    <citation type="submission" date="2012-10" db="EMBL/GenBank/DDBJ databases">
        <title>Draft Genome Sequence of Paenibacillus popilliae ATCC 14706T.</title>
        <authorList>
            <person name="Iiyama K."/>
            <person name="Mori K."/>
            <person name="Mon H."/>
            <person name="Chieda Y."/>
            <person name="Lee J.M."/>
            <person name="Kusakabe T."/>
            <person name="Tashiro K."/>
            <person name="Asano S."/>
            <person name="Yasunaga-Aoki C."/>
            <person name="Shimizu S."/>
        </authorList>
    </citation>
    <scope>NUCLEOTIDE SEQUENCE [LARGE SCALE GENOMIC DNA]</scope>
    <source>
        <strain evidence="1 2">ATCC 14706</strain>
    </source>
</reference>
<comment type="caution">
    <text evidence="1">The sequence shown here is derived from an EMBL/GenBank/DDBJ whole genome shotgun (WGS) entry which is preliminary data.</text>
</comment>
<dbReference type="EMBL" id="BALG01000147">
    <property type="protein sequence ID" value="GAC42819.1"/>
    <property type="molecule type" value="Genomic_DNA"/>
</dbReference>
<proteinExistence type="predicted"/>
<accession>M9M1M2</accession>
<evidence type="ECO:0000313" key="1">
    <source>
        <dbReference type="EMBL" id="GAC42819.1"/>
    </source>
</evidence>
<dbReference type="AlphaFoldDB" id="M9M1M2"/>
<dbReference type="RefSeq" id="WP_006286314.1">
    <property type="nucleotide sequence ID" value="NZ_BALG01000147.1"/>
</dbReference>
<name>M9M1M2_PAEPP</name>
<evidence type="ECO:0008006" key="3">
    <source>
        <dbReference type="Google" id="ProtNLM"/>
    </source>
</evidence>
<dbReference type="NCBIfam" id="NF033495">
    <property type="entry name" value="phage_BC1881"/>
    <property type="match status" value="1"/>
</dbReference>
<gene>
    <name evidence="1" type="ORF">PPOP_2179</name>
</gene>
<protein>
    <recommendedName>
        <fullName evidence="3">BC1881 family protein</fullName>
    </recommendedName>
</protein>
<evidence type="ECO:0000313" key="2">
    <source>
        <dbReference type="Proteomes" id="UP000029453"/>
    </source>
</evidence>
<sequence>MKASTKELTDELMGREGVRSVNVDPHENFKITTSQEEIMLTGPAIILINQD</sequence>
<dbReference type="InterPro" id="IPR047901">
    <property type="entry name" value="BC1881-like"/>
</dbReference>
<dbReference type="Proteomes" id="UP000029453">
    <property type="component" value="Unassembled WGS sequence"/>
</dbReference>
<organism evidence="1 2">
    <name type="scientific">Paenibacillus popilliae ATCC 14706</name>
    <dbReference type="NCBI Taxonomy" id="1212764"/>
    <lineage>
        <taxon>Bacteria</taxon>
        <taxon>Bacillati</taxon>
        <taxon>Bacillota</taxon>
        <taxon>Bacilli</taxon>
        <taxon>Bacillales</taxon>
        <taxon>Paenibacillaceae</taxon>
        <taxon>Paenibacillus</taxon>
    </lineage>
</organism>
<keyword evidence="2" id="KW-1185">Reference proteome</keyword>